<feature type="chain" id="PRO_5011614533" evidence="2">
    <location>
        <begin position="22"/>
        <end position="318"/>
    </location>
</feature>
<sequence length="318" mass="34355">MRAWTAALAAALGFALISTLAGVTAARAADEPLRVCLDEDLPPFSVHHRGKPASGFDVALAQAITGRLGRKLEIQWFESKLDDTASPALEANALLSDGRCSLVGGYALTTDSLKAPGVTTAKLPDFDGATREDRRRRIPIGVLAPSQPYIYSPMTVVLGPKAKDKIKERKIKDIGDLAGLRLTIESGTLGDAILMTFDKGKLIDDITHLVPGRSDLLGELERGEFDATLLDLRRFDAYRAEHPDTRITASGYYYPIGANRGYVALETDKGLLESVNKVLADLQAKGTIAELGKAAGLTWLPPREPIILGDVWLKILNR</sequence>
<evidence type="ECO:0000259" key="3">
    <source>
        <dbReference type="SMART" id="SM00062"/>
    </source>
</evidence>
<gene>
    <name evidence="4" type="ORF">SAMN05216337_1011123</name>
</gene>
<dbReference type="SUPFAM" id="SSF53850">
    <property type="entry name" value="Periplasmic binding protein-like II"/>
    <property type="match status" value="1"/>
</dbReference>
<dbReference type="Gene3D" id="3.40.190.10">
    <property type="entry name" value="Periplasmic binding protein-like II"/>
    <property type="match status" value="3"/>
</dbReference>
<accession>A0A1G6UZI6</accession>
<feature type="domain" description="Solute-binding protein family 3/N-terminal" evidence="3">
    <location>
        <begin position="32"/>
        <end position="294"/>
    </location>
</feature>
<feature type="signal peptide" evidence="2">
    <location>
        <begin position="1"/>
        <end position="21"/>
    </location>
</feature>
<keyword evidence="1 2" id="KW-0732">Signal</keyword>
<dbReference type="SMART" id="SM00062">
    <property type="entry name" value="PBPb"/>
    <property type="match status" value="1"/>
</dbReference>
<name>A0A1G6UZI6_9BRAD</name>
<evidence type="ECO:0000256" key="1">
    <source>
        <dbReference type="ARBA" id="ARBA00022729"/>
    </source>
</evidence>
<dbReference type="PANTHER" id="PTHR35936:SF17">
    <property type="entry name" value="ARGININE-BINDING EXTRACELLULAR PROTEIN ARTP"/>
    <property type="match status" value="1"/>
</dbReference>
<protein>
    <submittedName>
        <fullName evidence="4">Amino acid ABC transporter substrate-binding protein, PAAT family</fullName>
    </submittedName>
</protein>
<dbReference type="Proteomes" id="UP000199245">
    <property type="component" value="Unassembled WGS sequence"/>
</dbReference>
<evidence type="ECO:0000313" key="4">
    <source>
        <dbReference type="EMBL" id="SDD46045.1"/>
    </source>
</evidence>
<reference evidence="4 5" key="1">
    <citation type="submission" date="2016-10" db="EMBL/GenBank/DDBJ databases">
        <authorList>
            <person name="de Groot N.N."/>
        </authorList>
    </citation>
    <scope>NUCLEOTIDE SEQUENCE [LARGE SCALE GENOMIC DNA]</scope>
    <source>
        <strain evidence="4 5">R5</strain>
    </source>
</reference>
<organism evidence="4 5">
    <name type="scientific">Bradyrhizobium brasilense</name>
    <dbReference type="NCBI Taxonomy" id="1419277"/>
    <lineage>
        <taxon>Bacteria</taxon>
        <taxon>Pseudomonadati</taxon>
        <taxon>Pseudomonadota</taxon>
        <taxon>Alphaproteobacteria</taxon>
        <taxon>Hyphomicrobiales</taxon>
        <taxon>Nitrobacteraceae</taxon>
        <taxon>Bradyrhizobium</taxon>
    </lineage>
</organism>
<proteinExistence type="predicted"/>
<evidence type="ECO:0000313" key="5">
    <source>
        <dbReference type="Proteomes" id="UP000199245"/>
    </source>
</evidence>
<dbReference type="RefSeq" id="WP_092083017.1">
    <property type="nucleotide sequence ID" value="NZ_FMZW01000011.1"/>
</dbReference>
<dbReference type="PANTHER" id="PTHR35936">
    <property type="entry name" value="MEMBRANE-BOUND LYTIC MUREIN TRANSGLYCOSYLASE F"/>
    <property type="match status" value="1"/>
</dbReference>
<dbReference type="InterPro" id="IPR001638">
    <property type="entry name" value="Solute-binding_3/MltF_N"/>
</dbReference>
<evidence type="ECO:0000256" key="2">
    <source>
        <dbReference type="SAM" id="SignalP"/>
    </source>
</evidence>
<dbReference type="EMBL" id="FMZW01000011">
    <property type="protein sequence ID" value="SDD46045.1"/>
    <property type="molecule type" value="Genomic_DNA"/>
</dbReference>
<dbReference type="AlphaFoldDB" id="A0A1G6UZI6"/>